<evidence type="ECO:0000256" key="10">
    <source>
        <dbReference type="ARBA" id="ARBA00023136"/>
    </source>
</evidence>
<organism evidence="18 19">
    <name type="scientific">Ideonella lacteola</name>
    <dbReference type="NCBI Taxonomy" id="2984193"/>
    <lineage>
        <taxon>Bacteria</taxon>
        <taxon>Pseudomonadati</taxon>
        <taxon>Pseudomonadota</taxon>
        <taxon>Betaproteobacteria</taxon>
        <taxon>Burkholderiales</taxon>
        <taxon>Sphaerotilaceae</taxon>
        <taxon>Ideonella</taxon>
    </lineage>
</organism>
<accession>A0ABU9BXU1</accession>
<dbReference type="CDD" id="cd06225">
    <property type="entry name" value="HAMP"/>
    <property type="match status" value="1"/>
</dbReference>
<dbReference type="Gene3D" id="6.10.340.10">
    <property type="match status" value="1"/>
</dbReference>
<dbReference type="InterPro" id="IPR001789">
    <property type="entry name" value="Sig_transdc_resp-reg_receiver"/>
</dbReference>
<evidence type="ECO:0000256" key="5">
    <source>
        <dbReference type="ARBA" id="ARBA00022553"/>
    </source>
</evidence>
<feature type="modified residue" description="4-aspartylphosphate" evidence="11">
    <location>
        <position position="772"/>
    </location>
</feature>
<evidence type="ECO:0000256" key="9">
    <source>
        <dbReference type="ARBA" id="ARBA00022989"/>
    </source>
</evidence>
<dbReference type="SUPFAM" id="SSF52172">
    <property type="entry name" value="CheY-like"/>
    <property type="match status" value="1"/>
</dbReference>
<keyword evidence="6" id="KW-0808">Transferase</keyword>
<keyword evidence="7 14" id="KW-0812">Transmembrane</keyword>
<dbReference type="Gene3D" id="3.30.450.20">
    <property type="entry name" value="PAS domain"/>
    <property type="match status" value="1"/>
</dbReference>
<dbReference type="PANTHER" id="PTHR43047:SF64">
    <property type="entry name" value="HISTIDINE KINASE CONTAINING CHEY-HOMOLOGOUS RECEIVER DOMAIN AND PAS DOMAIN-RELATED"/>
    <property type="match status" value="1"/>
</dbReference>
<evidence type="ECO:0000256" key="8">
    <source>
        <dbReference type="ARBA" id="ARBA00022777"/>
    </source>
</evidence>
<reference evidence="18 19" key="1">
    <citation type="submission" date="2024-04" db="EMBL/GenBank/DDBJ databases">
        <title>Novel species of the genus Ideonella isolated from streams.</title>
        <authorList>
            <person name="Lu H."/>
        </authorList>
    </citation>
    <scope>NUCLEOTIDE SEQUENCE [LARGE SCALE GENOMIC DNA]</scope>
    <source>
        <strain evidence="18 19">DXS29W</strain>
    </source>
</reference>
<keyword evidence="5 11" id="KW-0597">Phosphoprotein</keyword>
<feature type="domain" description="HAMP" evidence="17">
    <location>
        <begin position="366"/>
        <end position="419"/>
    </location>
</feature>
<keyword evidence="9 14" id="KW-1133">Transmembrane helix</keyword>
<keyword evidence="4" id="KW-1003">Cell membrane</keyword>
<dbReference type="SMART" id="SM00387">
    <property type="entry name" value="HATPase_c"/>
    <property type="match status" value="1"/>
</dbReference>
<dbReference type="EMBL" id="JBBUTG010000033">
    <property type="protein sequence ID" value="MEK8034681.1"/>
    <property type="molecule type" value="Genomic_DNA"/>
</dbReference>
<dbReference type="Proteomes" id="UP001371218">
    <property type="component" value="Unassembled WGS sequence"/>
</dbReference>
<dbReference type="RefSeq" id="WP_341429110.1">
    <property type="nucleotide sequence ID" value="NZ_JBBUTG010000033.1"/>
</dbReference>
<evidence type="ECO:0000256" key="4">
    <source>
        <dbReference type="ARBA" id="ARBA00022475"/>
    </source>
</evidence>
<feature type="domain" description="Response regulatory" evidence="16">
    <location>
        <begin position="723"/>
        <end position="839"/>
    </location>
</feature>
<dbReference type="InterPro" id="IPR036097">
    <property type="entry name" value="HisK_dim/P_sf"/>
</dbReference>
<dbReference type="SMART" id="SM00448">
    <property type="entry name" value="REC"/>
    <property type="match status" value="1"/>
</dbReference>
<dbReference type="InterPro" id="IPR003660">
    <property type="entry name" value="HAMP_dom"/>
</dbReference>
<keyword evidence="8" id="KW-0418">Kinase</keyword>
<dbReference type="SUPFAM" id="SSF47384">
    <property type="entry name" value="Homodimeric domain of signal transducing histidine kinase"/>
    <property type="match status" value="1"/>
</dbReference>
<protein>
    <recommendedName>
        <fullName evidence="3">histidine kinase</fullName>
        <ecNumber evidence="3">2.7.13.3</ecNumber>
    </recommendedName>
</protein>
<dbReference type="InterPro" id="IPR004358">
    <property type="entry name" value="Sig_transdc_His_kin-like_C"/>
</dbReference>
<evidence type="ECO:0000256" key="7">
    <source>
        <dbReference type="ARBA" id="ARBA00022692"/>
    </source>
</evidence>
<dbReference type="Pfam" id="PF02743">
    <property type="entry name" value="dCache_1"/>
    <property type="match status" value="1"/>
</dbReference>
<dbReference type="Gene3D" id="1.10.287.130">
    <property type="match status" value="1"/>
</dbReference>
<dbReference type="SMART" id="SM00304">
    <property type="entry name" value="HAMP"/>
    <property type="match status" value="1"/>
</dbReference>
<dbReference type="PROSITE" id="PS50110">
    <property type="entry name" value="RESPONSE_REGULATORY"/>
    <property type="match status" value="1"/>
</dbReference>
<feature type="compositionally biased region" description="Low complexity" evidence="13">
    <location>
        <begin position="691"/>
        <end position="705"/>
    </location>
</feature>
<evidence type="ECO:0000256" key="3">
    <source>
        <dbReference type="ARBA" id="ARBA00012438"/>
    </source>
</evidence>
<evidence type="ECO:0000256" key="11">
    <source>
        <dbReference type="PROSITE-ProRule" id="PRU00169"/>
    </source>
</evidence>
<dbReference type="PROSITE" id="PS50109">
    <property type="entry name" value="HIS_KIN"/>
    <property type="match status" value="1"/>
</dbReference>
<dbReference type="CDD" id="cd12913">
    <property type="entry name" value="PDC1_MCP_like"/>
    <property type="match status" value="1"/>
</dbReference>
<feature type="region of interest" description="Disordered" evidence="13">
    <location>
        <begin position="686"/>
        <end position="705"/>
    </location>
</feature>
<dbReference type="Gene3D" id="3.40.50.2300">
    <property type="match status" value="1"/>
</dbReference>
<dbReference type="InterPro" id="IPR005467">
    <property type="entry name" value="His_kinase_dom"/>
</dbReference>
<dbReference type="InterPro" id="IPR033479">
    <property type="entry name" value="dCache_1"/>
</dbReference>
<gene>
    <name evidence="18" type="ORF">AACH06_28015</name>
</gene>
<dbReference type="SMART" id="SM00388">
    <property type="entry name" value="HisKA"/>
    <property type="match status" value="1"/>
</dbReference>
<dbReference type="Gene3D" id="3.30.565.10">
    <property type="entry name" value="Histidine kinase-like ATPase, C-terminal domain"/>
    <property type="match status" value="1"/>
</dbReference>
<evidence type="ECO:0000256" key="13">
    <source>
        <dbReference type="SAM" id="MobiDB-lite"/>
    </source>
</evidence>
<dbReference type="SUPFAM" id="SSF158472">
    <property type="entry name" value="HAMP domain-like"/>
    <property type="match status" value="1"/>
</dbReference>
<keyword evidence="19" id="KW-1185">Reference proteome</keyword>
<dbReference type="PANTHER" id="PTHR43047">
    <property type="entry name" value="TWO-COMPONENT HISTIDINE PROTEIN KINASE"/>
    <property type="match status" value="1"/>
</dbReference>
<dbReference type="Pfam" id="PF02518">
    <property type="entry name" value="HATPase_c"/>
    <property type="match status" value="1"/>
</dbReference>
<comment type="subcellular location">
    <subcellularLocation>
        <location evidence="2">Cell membrane</location>
        <topology evidence="2">Multi-pass membrane protein</topology>
    </subcellularLocation>
</comment>
<keyword evidence="12" id="KW-0175">Coiled coil</keyword>
<sequence>MPQTNIAPGSSTSFSRQLLWPVGGLVVLTFGIASLLGSVFGSNATHFLVQKIVSQANEGLETHLRRYLEKPHLLTRINADALHSGQITTSSLFAAPEHWFADQQQQFPEVDDIYFGRADGAIVGIDKVRGRSVLKLTTAFPRREFFELDDQGRRGPAVRSEDYDATQRNWYRAAITKAGPVWSDVYVLLNRGELGISAARPAIDAAGHTVGVMGANLTLSSISEYLREHAIGPRSVAYIVERNGQLVATSASTQDLVGSAGDARRARVQAAEASNRLVAASHQALMRAGEAAADAAHGPMEMDLDGERLWIYRSAYRDALGLDWSLVTVVDPEPYLQGVRQLALVTLALGGVALGLLLFMVPRFTRKMALPLKALAEASGRVAAGDYGTTVPVQGNAREIDQLAQAFNDMSRSLVQARDRLLKNAQDLESQVQARTAELTQLNGLYENERNRAQVASENKTRFLAHVSHEIRTPLNAISGLAYLLRSEPDRADAAEQLLRIESASRFVASIVNSVLEFSKIEAGGVELQQVPLHVPAIIDHVTGMLRQEAQARGLRLHGRVGPMPEGLVGDPMRLQQALLNLASNAVRATAQGSVTVEAMASDVDHVSATVHFKVTDTGPGLPADSLEGLFERYKQGDQARGSVGLGLAITRELARSMGGDAWAESVLGTGSCFSFKVRLARLAPAPDAPQPAQQAGAASDQPSPSGAAALRALLSACTRPPRALVVDDDAVNQLVAQAMLQQAGLSVVTASGGAEGVQAATAEHFDVILMDVSMPGTDGLSATRQIRATALNADTPIIGFSGHAFDDDRSRGLGAGMNDFLIKPVDPDQFFGAVKQALARRILPAGVC</sequence>
<dbReference type="PROSITE" id="PS50885">
    <property type="entry name" value="HAMP"/>
    <property type="match status" value="1"/>
</dbReference>
<comment type="catalytic activity">
    <reaction evidence="1">
        <text>ATP + protein L-histidine = ADP + protein N-phospho-L-histidine.</text>
        <dbReference type="EC" id="2.7.13.3"/>
    </reaction>
</comment>
<dbReference type="InterPro" id="IPR003661">
    <property type="entry name" value="HisK_dim/P_dom"/>
</dbReference>
<evidence type="ECO:0000313" key="19">
    <source>
        <dbReference type="Proteomes" id="UP001371218"/>
    </source>
</evidence>
<evidence type="ECO:0000313" key="18">
    <source>
        <dbReference type="EMBL" id="MEK8034681.1"/>
    </source>
</evidence>
<dbReference type="PRINTS" id="PR00344">
    <property type="entry name" value="BCTRLSENSOR"/>
</dbReference>
<dbReference type="CDD" id="cd17546">
    <property type="entry name" value="REC_hyHK_CKI1_RcsC-like"/>
    <property type="match status" value="1"/>
</dbReference>
<dbReference type="Pfam" id="PF00672">
    <property type="entry name" value="HAMP"/>
    <property type="match status" value="1"/>
</dbReference>
<evidence type="ECO:0000256" key="6">
    <source>
        <dbReference type="ARBA" id="ARBA00022679"/>
    </source>
</evidence>
<dbReference type="SUPFAM" id="SSF55874">
    <property type="entry name" value="ATPase domain of HSP90 chaperone/DNA topoisomerase II/histidine kinase"/>
    <property type="match status" value="1"/>
</dbReference>
<evidence type="ECO:0000256" key="14">
    <source>
        <dbReference type="SAM" id="Phobius"/>
    </source>
</evidence>
<feature type="transmembrane region" description="Helical" evidence="14">
    <location>
        <begin position="18"/>
        <end position="41"/>
    </location>
</feature>
<dbReference type="CDD" id="cd00082">
    <property type="entry name" value="HisKA"/>
    <property type="match status" value="1"/>
</dbReference>
<dbReference type="InterPro" id="IPR011006">
    <property type="entry name" value="CheY-like_superfamily"/>
</dbReference>
<dbReference type="Pfam" id="PF00072">
    <property type="entry name" value="Response_reg"/>
    <property type="match status" value="1"/>
</dbReference>
<dbReference type="InterPro" id="IPR003594">
    <property type="entry name" value="HATPase_dom"/>
</dbReference>
<evidence type="ECO:0000256" key="1">
    <source>
        <dbReference type="ARBA" id="ARBA00000085"/>
    </source>
</evidence>
<dbReference type="InterPro" id="IPR036890">
    <property type="entry name" value="HATPase_C_sf"/>
</dbReference>
<feature type="transmembrane region" description="Helical" evidence="14">
    <location>
        <begin position="342"/>
        <end position="361"/>
    </location>
</feature>
<feature type="coiled-coil region" evidence="12">
    <location>
        <begin position="411"/>
        <end position="438"/>
    </location>
</feature>
<feature type="domain" description="Histidine kinase" evidence="15">
    <location>
        <begin position="466"/>
        <end position="682"/>
    </location>
</feature>
<comment type="caution">
    <text evidence="18">The sequence shown here is derived from an EMBL/GenBank/DDBJ whole genome shotgun (WGS) entry which is preliminary data.</text>
</comment>
<evidence type="ECO:0000259" key="16">
    <source>
        <dbReference type="PROSITE" id="PS50110"/>
    </source>
</evidence>
<evidence type="ECO:0000259" key="15">
    <source>
        <dbReference type="PROSITE" id="PS50109"/>
    </source>
</evidence>
<dbReference type="Pfam" id="PF00512">
    <property type="entry name" value="HisKA"/>
    <property type="match status" value="1"/>
</dbReference>
<proteinExistence type="predicted"/>
<evidence type="ECO:0000259" key="17">
    <source>
        <dbReference type="PROSITE" id="PS50885"/>
    </source>
</evidence>
<keyword evidence="10 14" id="KW-0472">Membrane</keyword>
<evidence type="ECO:0000256" key="2">
    <source>
        <dbReference type="ARBA" id="ARBA00004651"/>
    </source>
</evidence>
<dbReference type="EC" id="2.7.13.3" evidence="3"/>
<evidence type="ECO:0000256" key="12">
    <source>
        <dbReference type="SAM" id="Coils"/>
    </source>
</evidence>
<name>A0ABU9BXU1_9BURK</name>